<comment type="caution">
    <text evidence="2">The sequence shown here is derived from an EMBL/GenBank/DDBJ whole genome shotgun (WGS) entry which is preliminary data.</text>
</comment>
<dbReference type="AlphaFoldDB" id="A0A948TPU8"/>
<evidence type="ECO:0000313" key="2">
    <source>
        <dbReference type="EMBL" id="MBU3857226.1"/>
    </source>
</evidence>
<proteinExistence type="predicted"/>
<dbReference type="Gene3D" id="2.60.120.890">
    <property type="entry name" value="BT2081, beta-jelly-roll domain"/>
    <property type="match status" value="1"/>
</dbReference>
<dbReference type="PROSITE" id="PS51257">
    <property type="entry name" value="PROKAR_LIPOPROTEIN"/>
    <property type="match status" value="1"/>
</dbReference>
<dbReference type="Pfam" id="PF13201">
    <property type="entry name" value="PCMD"/>
    <property type="match status" value="1"/>
</dbReference>
<dbReference type="InterPro" id="IPR038653">
    <property type="entry name" value="Put_CMD_sf"/>
</dbReference>
<dbReference type="EMBL" id="JAHLFJ010000108">
    <property type="protein sequence ID" value="MBU3857226.1"/>
    <property type="molecule type" value="Genomic_DNA"/>
</dbReference>
<evidence type="ECO:0000313" key="3">
    <source>
        <dbReference type="Proteomes" id="UP000784286"/>
    </source>
</evidence>
<reference evidence="2" key="2">
    <citation type="submission" date="2021-04" db="EMBL/GenBank/DDBJ databases">
        <authorList>
            <person name="Gilroy R."/>
        </authorList>
    </citation>
    <scope>NUCLEOTIDE SEQUENCE</scope>
    <source>
        <strain evidence="2">8470</strain>
    </source>
</reference>
<dbReference type="Gene3D" id="2.60.40.2340">
    <property type="match status" value="1"/>
</dbReference>
<gene>
    <name evidence="2" type="ORF">H9928_11930</name>
</gene>
<accession>A0A948TPU8</accession>
<dbReference type="InterPro" id="IPR025112">
    <property type="entry name" value="PCMD"/>
</dbReference>
<sequence length="385" mass="42636">MKVKNLLLGLFASCAITSCIQDEAPNVEAAIDGCEGENILLTNISHNTKEIEVYMADMDMSKQTLVFTLADKATIQLDDPETNDTQPALQKDTTWTCQCDFSQNKQRHFTVKSESGSNQATYTLSINTIELSNYTKYSFEELKETTPYHVLYLTTESGIMQWASGNPGFEISGMAQDAEDYPTAQSSDGYSGKCVKLTTRDTGNFGKPIGMPIAAGNLFIGSFDVQNAIQHPLQATLFGFPFTKKPVRMTGYYKYKAGETFMNENKEEVPGISDMGDIYAALYESFTGNYSLDGNLFPQDGPIDGHIVSLARIGQDGNPTMAETDQWTRFELSFEPQNGKTIDEERLRNGEYKLAIVFTSSIEGAYFRGAVGSELYVDEVEIVCE</sequence>
<feature type="domain" description="Putative carbohydrate metabolism" evidence="1">
    <location>
        <begin position="138"/>
        <end position="383"/>
    </location>
</feature>
<evidence type="ECO:0000259" key="1">
    <source>
        <dbReference type="Pfam" id="PF13201"/>
    </source>
</evidence>
<organism evidence="2 3">
    <name type="scientific">Candidatus Phocaeicola excrementipullorum</name>
    <dbReference type="NCBI Taxonomy" id="2838731"/>
    <lineage>
        <taxon>Bacteria</taxon>
        <taxon>Pseudomonadati</taxon>
        <taxon>Bacteroidota</taxon>
        <taxon>Bacteroidia</taxon>
        <taxon>Bacteroidales</taxon>
        <taxon>Bacteroidaceae</taxon>
        <taxon>Phocaeicola</taxon>
    </lineage>
</organism>
<name>A0A948TPU8_9BACT</name>
<dbReference type="Proteomes" id="UP000784286">
    <property type="component" value="Unassembled WGS sequence"/>
</dbReference>
<protein>
    <submittedName>
        <fullName evidence="2">PCMD domain-containing protein</fullName>
    </submittedName>
</protein>
<reference evidence="2" key="1">
    <citation type="journal article" date="2021" name="PeerJ">
        <title>Extensive microbial diversity within the chicken gut microbiome revealed by metagenomics and culture.</title>
        <authorList>
            <person name="Gilroy R."/>
            <person name="Ravi A."/>
            <person name="Getino M."/>
            <person name="Pursley I."/>
            <person name="Horton D.L."/>
            <person name="Alikhan N.F."/>
            <person name="Baker D."/>
            <person name="Gharbi K."/>
            <person name="Hall N."/>
            <person name="Watson M."/>
            <person name="Adriaenssens E.M."/>
            <person name="Foster-Nyarko E."/>
            <person name="Jarju S."/>
            <person name="Secka A."/>
            <person name="Antonio M."/>
            <person name="Oren A."/>
            <person name="Chaudhuri R.R."/>
            <person name="La Ragione R."/>
            <person name="Hildebrand F."/>
            <person name="Pallen M.J."/>
        </authorList>
    </citation>
    <scope>NUCLEOTIDE SEQUENCE</scope>
    <source>
        <strain evidence="2">8470</strain>
    </source>
</reference>